<dbReference type="InterPro" id="IPR012337">
    <property type="entry name" value="RNaseH-like_sf"/>
</dbReference>
<dbReference type="AlphaFoldDB" id="A0A099YAL4"/>
<accession>A0A099YAL4</accession>
<dbReference type="InterPro" id="IPR036397">
    <property type="entry name" value="RNaseH_sf"/>
</dbReference>
<sequence length="234" mass="26654">MENSKTSLSELISLERPNWQHQPKNALSAANAVTTLKQVHEIVNGPARLLSLDLEFYCDGQPQMPGTTRLGQIAGRVYGQNDAFNYYVFSSKMTPKDQLSLLKRLDLRYSEAERLTVASVLKKVLRFIDRVQPDYLVSWDNRLDLSVLNQEANRLQLAETSRSWTRIQPLDLEKIISSDVFEKSSGISLARMCDLLQLQHPKPHLADHDVLMIDKILQFYALDLNKILQSTTIG</sequence>
<evidence type="ECO:0000313" key="3">
    <source>
        <dbReference type="Proteomes" id="UP000030001"/>
    </source>
</evidence>
<proteinExistence type="predicted"/>
<reference evidence="1 3" key="1">
    <citation type="submission" date="2014-09" db="EMBL/GenBank/DDBJ databases">
        <title>Lactobacillus mucosae CRL573 Genome Sequencing.</title>
        <authorList>
            <person name="Bleckwedel J."/>
            <person name="Teran L.C."/>
            <person name="Bonacina J."/>
            <person name="Saavedra L."/>
            <person name="Mozzi F.B."/>
            <person name="Raya R.R."/>
        </authorList>
    </citation>
    <scope>NUCLEOTIDE SEQUENCE [LARGE SCALE GENOMIC DNA]</scope>
    <source>
        <strain evidence="1 3">CRL573</strain>
    </source>
</reference>
<dbReference type="GO" id="GO:0003676">
    <property type="term" value="F:nucleic acid binding"/>
    <property type="evidence" value="ECO:0007669"/>
    <property type="project" value="InterPro"/>
</dbReference>
<evidence type="ECO:0000313" key="1">
    <source>
        <dbReference type="EMBL" id="KGL66436.1"/>
    </source>
</evidence>
<reference evidence="2 4" key="2">
    <citation type="submission" date="2020-10" db="EMBL/GenBank/DDBJ databases">
        <title>Genome sequencing of Lactobacillus mucosae KCTC 21011.</title>
        <authorList>
            <person name="Kim J."/>
        </authorList>
    </citation>
    <scope>NUCLEOTIDE SEQUENCE [LARGE SCALE GENOMIC DNA]</scope>
    <source>
        <strain evidence="2 4">LM011</strain>
    </source>
</reference>
<protein>
    <recommendedName>
        <fullName evidence="5">3'-5' exonuclease</fullName>
    </recommendedName>
</protein>
<evidence type="ECO:0000313" key="4">
    <source>
        <dbReference type="Proteomes" id="UP000593929"/>
    </source>
</evidence>
<dbReference type="RefSeq" id="WP_033935357.1">
    <property type="nucleotide sequence ID" value="NZ_CBCRVQ010000002.1"/>
</dbReference>
<gene>
    <name evidence="2" type="ORF">LM011_07590</name>
    <name evidence="1" type="ORF">LX03_08720</name>
</gene>
<dbReference type="EMBL" id="CP062966">
    <property type="protein sequence ID" value="QOL69261.1"/>
    <property type="molecule type" value="Genomic_DNA"/>
</dbReference>
<dbReference type="Gene3D" id="3.30.420.10">
    <property type="entry name" value="Ribonuclease H-like superfamily/Ribonuclease H"/>
    <property type="match status" value="1"/>
</dbReference>
<dbReference type="Proteomes" id="UP000030001">
    <property type="component" value="Unassembled WGS sequence"/>
</dbReference>
<evidence type="ECO:0000313" key="2">
    <source>
        <dbReference type="EMBL" id="QOL69261.1"/>
    </source>
</evidence>
<dbReference type="EMBL" id="JROC01000036">
    <property type="protein sequence ID" value="KGL66436.1"/>
    <property type="molecule type" value="Genomic_DNA"/>
</dbReference>
<evidence type="ECO:0008006" key="5">
    <source>
        <dbReference type="Google" id="ProtNLM"/>
    </source>
</evidence>
<organism evidence="1 3">
    <name type="scientific">Limosilactobacillus mucosae</name>
    <name type="common">Lactobacillus mucosae</name>
    <dbReference type="NCBI Taxonomy" id="97478"/>
    <lineage>
        <taxon>Bacteria</taxon>
        <taxon>Bacillati</taxon>
        <taxon>Bacillota</taxon>
        <taxon>Bacilli</taxon>
        <taxon>Lactobacillales</taxon>
        <taxon>Lactobacillaceae</taxon>
        <taxon>Limosilactobacillus</taxon>
    </lineage>
</organism>
<name>A0A099YAL4_LIMMU</name>
<dbReference type="Proteomes" id="UP000593929">
    <property type="component" value="Chromosome"/>
</dbReference>
<dbReference type="SUPFAM" id="SSF53098">
    <property type="entry name" value="Ribonuclease H-like"/>
    <property type="match status" value="1"/>
</dbReference>